<reference evidence="4" key="2">
    <citation type="submission" date="2017-07" db="EMBL/GenBank/DDBJ databases">
        <title>WGS assembly of Populus trichocarpa.</title>
        <authorList>
            <person name="Tuskan G."/>
            <person name="Difazio S."/>
            <person name="Jansson S."/>
            <person name="Bohlmann J."/>
            <person name="Grigoriev I."/>
            <person name="Hellsten U."/>
            <person name="Putnam N."/>
            <person name="Ralph S."/>
            <person name="Rombauts S."/>
            <person name="Salamov A."/>
            <person name="Schein J."/>
            <person name="Sterck L."/>
            <person name="Aerts A."/>
            <person name="Bhalerao R."/>
            <person name="Bhalerao R."/>
            <person name="Blaudez D."/>
            <person name="Boerjan W."/>
            <person name="Brun A."/>
            <person name="Brunner A."/>
            <person name="Busov V."/>
            <person name="Campbell M."/>
            <person name="Carlson J."/>
            <person name="Chalot M."/>
            <person name="Chapman J."/>
            <person name="Chen G."/>
            <person name="Cooper D."/>
            <person name="Coutinho P."/>
            <person name="Couturier J."/>
            <person name="Covert S."/>
            <person name="Cronk Q."/>
            <person name="Cunningham R."/>
            <person name="Davis J."/>
            <person name="Degroeve S."/>
            <person name="Dejardin A."/>
            <person name="Depamphilis C."/>
            <person name="Detter J."/>
            <person name="Dirks B."/>
            <person name="Dubchak I."/>
            <person name="Duplessis S."/>
            <person name="Ehlting J."/>
            <person name="Ellis B."/>
            <person name="Gendler K."/>
            <person name="Goodstein D."/>
            <person name="Gribskov M."/>
            <person name="Grimwood J."/>
            <person name="Groover A."/>
            <person name="Gunter L."/>
            <person name="Hamberger B."/>
            <person name="Heinze B."/>
            <person name="Helariutta Y."/>
            <person name="Henrissat B."/>
            <person name="Holligan D."/>
            <person name="Holt R."/>
            <person name="Huang W."/>
            <person name="Islam-Faridi N."/>
            <person name="Jones S."/>
            <person name="Jones-Rhoades M."/>
            <person name="Jorgensen R."/>
            <person name="Joshi C."/>
            <person name="Kangasjarvi J."/>
            <person name="Karlsson J."/>
            <person name="Kelleher C."/>
            <person name="Kirkpatrick R."/>
            <person name="Kirst M."/>
            <person name="Kohler A."/>
            <person name="Kalluri U."/>
            <person name="Larimer F."/>
            <person name="Leebens-Mack J."/>
            <person name="Leple J."/>
            <person name="Locascio P."/>
            <person name="Lou Y."/>
            <person name="Lucas S."/>
            <person name="Martin F."/>
            <person name="Montanini B."/>
            <person name="Napoli C."/>
            <person name="Nelson D."/>
            <person name="Nelson C."/>
            <person name="Nieminen K."/>
            <person name="Nilsson O."/>
            <person name="Pereda V."/>
            <person name="Peter G."/>
            <person name="Philippe R."/>
            <person name="Pilate G."/>
            <person name="Poliakov A."/>
            <person name="Razumovskaya J."/>
            <person name="Richardson P."/>
            <person name="Rinaldi C."/>
            <person name="Ritland K."/>
            <person name="Rouze P."/>
            <person name="Ryaboy D."/>
            <person name="Schmutz J."/>
            <person name="Schrader J."/>
            <person name="Segerman B."/>
            <person name="Shin H."/>
            <person name="Siddiqui A."/>
            <person name="Sterky F."/>
            <person name="Terry A."/>
            <person name="Tsai C."/>
            <person name="Uberbacher E."/>
            <person name="Unneberg P."/>
            <person name="Vahala J."/>
            <person name="Wall K."/>
            <person name="Wessler S."/>
            <person name="Yang G."/>
            <person name="Yin T."/>
            <person name="Douglas C."/>
            <person name="Marra M."/>
            <person name="Sandberg G."/>
            <person name="Van De Peer Y."/>
            <person name="Rokhsar D."/>
        </authorList>
    </citation>
    <scope>NUCLEOTIDE SEQUENCE</scope>
    <source>
        <strain evidence="4">Nisqually-1</strain>
    </source>
</reference>
<dbReference type="SUPFAM" id="SSF50129">
    <property type="entry name" value="GroES-like"/>
    <property type="match status" value="1"/>
</dbReference>
<name>A0A3N7FD46_POPTR</name>
<evidence type="ECO:0000259" key="2">
    <source>
        <dbReference type="Pfam" id="PF00107"/>
    </source>
</evidence>
<dbReference type="InterPro" id="IPR011032">
    <property type="entry name" value="GroES-like_sf"/>
</dbReference>
<dbReference type="InterPro" id="IPR013149">
    <property type="entry name" value="ADH-like_C"/>
</dbReference>
<protein>
    <recommendedName>
        <fullName evidence="5">Oxidoreductase N-terminal domain-containing protein</fullName>
    </recommendedName>
</protein>
<evidence type="ECO:0008006" key="5">
    <source>
        <dbReference type="Google" id="ProtNLM"/>
    </source>
</evidence>
<gene>
    <name evidence="4" type="ORF">POPTR_T076200</name>
</gene>
<sequence>MESDDGEVVSNKQVIFKDYVPGALKESDMYITTSTIRLKVPEDCTNGVLVKNLYLSCDPYMRIQMRNFQGSYFSPFKPGSPISGRGVAKVLDSRHPDYKKGDFIWGITGWEEYSLITATETLFKIHDKDVPLSYYTGILGMPGMTAYAGFYEICSPKKGEFVFISAASGAVGQLVGQFAKLLGCYVVGSAGSKDKVDLLKNKFGFDDAFNYKEELDLDAALKRLAVQFVYTRPVVVKWNPTKNKLYTAVSC</sequence>
<dbReference type="SUPFAM" id="SSF51735">
    <property type="entry name" value="NAD(P)-binding Rossmann-fold domains"/>
    <property type="match status" value="1"/>
</dbReference>
<keyword evidence="1" id="KW-0560">Oxidoreductase</keyword>
<feature type="domain" description="Alcohol dehydrogenase-like C-terminal" evidence="2">
    <location>
        <begin position="170"/>
        <end position="225"/>
    </location>
</feature>
<dbReference type="EMBL" id="KZ623388">
    <property type="protein sequence ID" value="RQO93552.1"/>
    <property type="molecule type" value="Genomic_DNA"/>
</dbReference>
<dbReference type="InterPro" id="IPR045010">
    <property type="entry name" value="MDR_fam"/>
</dbReference>
<reference evidence="4" key="1">
    <citation type="journal article" date="2006" name="Science">
        <title>The genome of black cottonwood, Populus trichocarpa (Torr. &amp; Gray).</title>
        <authorList>
            <person name="Tuskan G.A."/>
            <person name="Difazio S."/>
            <person name="Jansson S."/>
            <person name="Bohlmann J."/>
            <person name="Grigoriev I."/>
            <person name="Hellsten U."/>
            <person name="Putnam N."/>
            <person name="Ralph S."/>
            <person name="Rombauts S."/>
            <person name="Salamov A."/>
            <person name="Schein J."/>
            <person name="Sterck L."/>
            <person name="Aerts A."/>
            <person name="Bhalerao R.R."/>
            <person name="Bhalerao R.P."/>
            <person name="Blaudez D."/>
            <person name="Boerjan W."/>
            <person name="Brun A."/>
            <person name="Brunner A."/>
            <person name="Busov V."/>
            <person name="Campbell M."/>
            <person name="Carlson J."/>
            <person name="Chalot M."/>
            <person name="Chapman J."/>
            <person name="Chen G.L."/>
            <person name="Cooper D."/>
            <person name="Coutinho P.M."/>
            <person name="Couturier J."/>
            <person name="Covert S."/>
            <person name="Cronk Q."/>
            <person name="Cunningham R."/>
            <person name="Davis J."/>
            <person name="Degroeve S."/>
            <person name="Dejardin A."/>
            <person name="Depamphilis C."/>
            <person name="Detter J."/>
            <person name="Dirks B."/>
            <person name="Dubchak I."/>
            <person name="Duplessis S."/>
            <person name="Ehlting J."/>
            <person name="Ellis B."/>
            <person name="Gendler K."/>
            <person name="Goodstein D."/>
            <person name="Gribskov M."/>
            <person name="Grimwood J."/>
            <person name="Groover A."/>
            <person name="Gunter L."/>
            <person name="Hamberger B."/>
            <person name="Heinze B."/>
            <person name="Helariutta Y."/>
            <person name="Henrissat B."/>
            <person name="Holligan D."/>
            <person name="Holt R."/>
            <person name="Huang W."/>
            <person name="Islam-Faridi N."/>
            <person name="Jones S."/>
            <person name="Jones-Rhoades M."/>
            <person name="Jorgensen R."/>
            <person name="Joshi C."/>
            <person name="Kangasjarvi J."/>
            <person name="Karlsson J."/>
            <person name="Kelleher C."/>
            <person name="Kirkpatrick R."/>
            <person name="Kirst M."/>
            <person name="Kohler A."/>
            <person name="Kalluri U."/>
            <person name="Larimer F."/>
            <person name="Leebens-Mack J."/>
            <person name="Leple J.C."/>
            <person name="Locascio P."/>
            <person name="Lou Y."/>
            <person name="Lucas S."/>
            <person name="Martin F."/>
            <person name="Montanini B."/>
            <person name="Napoli C."/>
            <person name="Nelson D.R."/>
            <person name="Nelson C."/>
            <person name="Nieminen K."/>
            <person name="Nilsson O."/>
            <person name="Pereda V."/>
            <person name="Peter G."/>
            <person name="Philippe R."/>
            <person name="Pilate G."/>
            <person name="Poliakov A."/>
            <person name="Razumovskaya J."/>
            <person name="Richardson P."/>
            <person name="Rinaldi C."/>
            <person name="Ritland K."/>
            <person name="Rouze P."/>
            <person name="Ryaboy D."/>
            <person name="Schmutz J."/>
            <person name="Schrader J."/>
            <person name="Segerman B."/>
            <person name="Shin H."/>
            <person name="Siddiqui A."/>
            <person name="Sterky F."/>
            <person name="Terry A."/>
            <person name="Tsai C.J."/>
            <person name="Uberbacher E."/>
            <person name="Unneberg P."/>
            <person name="Vahala J."/>
            <person name="Wall K."/>
            <person name="Wessler S."/>
            <person name="Yang G."/>
            <person name="Yin T."/>
            <person name="Douglas C."/>
            <person name="Marra M."/>
            <person name="Sandberg G."/>
            <person name="Van de Peer Y."/>
            <person name="Rokhsar D."/>
        </authorList>
    </citation>
    <scope>NUCLEOTIDE SEQUENCE [LARGE SCALE GENOMIC DNA]</scope>
    <source>
        <strain evidence="4">Nisqually-1</strain>
    </source>
</reference>
<evidence type="ECO:0000313" key="4">
    <source>
        <dbReference type="EMBL" id="RQO93552.1"/>
    </source>
</evidence>
<dbReference type="GO" id="GO:0016628">
    <property type="term" value="F:oxidoreductase activity, acting on the CH-CH group of donors, NAD or NADP as acceptor"/>
    <property type="evidence" value="ECO:0007669"/>
    <property type="project" value="InterPro"/>
</dbReference>
<dbReference type="Gene3D" id="3.90.180.10">
    <property type="entry name" value="Medium-chain alcohol dehydrogenases, catalytic domain"/>
    <property type="match status" value="1"/>
</dbReference>
<dbReference type="InterPro" id="IPR041694">
    <property type="entry name" value="ADH_N_2"/>
</dbReference>
<dbReference type="InterPro" id="IPR036291">
    <property type="entry name" value="NAD(P)-bd_dom_sf"/>
</dbReference>
<dbReference type="PANTHER" id="PTHR43205:SF74">
    <property type="entry name" value="ENOYL REDUCTASE (ER) DOMAIN-CONTAINING PROTEIN"/>
    <property type="match status" value="1"/>
</dbReference>
<proteinExistence type="predicted"/>
<dbReference type="PANTHER" id="PTHR43205">
    <property type="entry name" value="PROSTAGLANDIN REDUCTASE"/>
    <property type="match status" value="1"/>
</dbReference>
<dbReference type="Pfam" id="PF16884">
    <property type="entry name" value="ADH_N_2"/>
    <property type="match status" value="1"/>
</dbReference>
<accession>A0A3N7FD46</accession>
<dbReference type="Pfam" id="PF00107">
    <property type="entry name" value="ADH_zinc_N"/>
    <property type="match status" value="1"/>
</dbReference>
<evidence type="ECO:0000256" key="1">
    <source>
        <dbReference type="ARBA" id="ARBA00023002"/>
    </source>
</evidence>
<dbReference type="Gene3D" id="3.40.50.720">
    <property type="entry name" value="NAD(P)-binding Rossmann-like Domain"/>
    <property type="match status" value="1"/>
</dbReference>
<feature type="domain" description="Oxidoreductase N-terminal" evidence="3">
    <location>
        <begin position="12"/>
        <end position="120"/>
    </location>
</feature>
<dbReference type="AlphaFoldDB" id="A0A3N7FD46"/>
<organism evidence="4">
    <name type="scientific">Populus trichocarpa</name>
    <name type="common">Western balsam poplar</name>
    <name type="synonym">Populus balsamifera subsp. trichocarpa</name>
    <dbReference type="NCBI Taxonomy" id="3694"/>
    <lineage>
        <taxon>Eukaryota</taxon>
        <taxon>Viridiplantae</taxon>
        <taxon>Streptophyta</taxon>
        <taxon>Embryophyta</taxon>
        <taxon>Tracheophyta</taxon>
        <taxon>Spermatophyta</taxon>
        <taxon>Magnoliopsida</taxon>
        <taxon>eudicotyledons</taxon>
        <taxon>Gunneridae</taxon>
        <taxon>Pentapetalae</taxon>
        <taxon>rosids</taxon>
        <taxon>fabids</taxon>
        <taxon>Malpighiales</taxon>
        <taxon>Salicaceae</taxon>
        <taxon>Saliceae</taxon>
        <taxon>Populus</taxon>
    </lineage>
</organism>
<evidence type="ECO:0000259" key="3">
    <source>
        <dbReference type="Pfam" id="PF16884"/>
    </source>
</evidence>